<keyword evidence="3 5" id="KW-1133">Transmembrane helix</keyword>
<dbReference type="InterPro" id="IPR036513">
    <property type="entry name" value="STAS_dom_sf"/>
</dbReference>
<dbReference type="PANTHER" id="PTHR11814">
    <property type="entry name" value="SULFATE TRANSPORTER"/>
    <property type="match status" value="1"/>
</dbReference>
<dbReference type="EMBL" id="SUPK01000002">
    <property type="protein sequence ID" value="TJY43529.1"/>
    <property type="molecule type" value="Genomic_DNA"/>
</dbReference>
<dbReference type="NCBIfam" id="TIGR00815">
    <property type="entry name" value="sulP"/>
    <property type="match status" value="1"/>
</dbReference>
<accession>A0A4V5LSL0</accession>
<dbReference type="Proteomes" id="UP000309673">
    <property type="component" value="Unassembled WGS sequence"/>
</dbReference>
<gene>
    <name evidence="7" type="primary">sulP</name>
    <name evidence="7" type="ORF">E5161_06550</name>
</gene>
<feature type="transmembrane region" description="Helical" evidence="5">
    <location>
        <begin position="285"/>
        <end position="307"/>
    </location>
</feature>
<dbReference type="InterPro" id="IPR018045">
    <property type="entry name" value="S04_transporter_CS"/>
</dbReference>
<dbReference type="OrthoDB" id="9771198at2"/>
<dbReference type="SUPFAM" id="SSF52091">
    <property type="entry name" value="SpoIIaa-like"/>
    <property type="match status" value="1"/>
</dbReference>
<proteinExistence type="predicted"/>
<dbReference type="InterPro" id="IPR002645">
    <property type="entry name" value="STAS_dom"/>
</dbReference>
<evidence type="ECO:0000259" key="6">
    <source>
        <dbReference type="PROSITE" id="PS50801"/>
    </source>
</evidence>
<dbReference type="InterPro" id="IPR011547">
    <property type="entry name" value="SLC26A/SulP_dom"/>
</dbReference>
<feature type="transmembrane region" description="Helical" evidence="5">
    <location>
        <begin position="160"/>
        <end position="184"/>
    </location>
</feature>
<comment type="caution">
    <text evidence="7">The sequence shown here is derived from an EMBL/GenBank/DDBJ whole genome shotgun (WGS) entry which is preliminary data.</text>
</comment>
<feature type="transmembrane region" description="Helical" evidence="5">
    <location>
        <begin position="20"/>
        <end position="40"/>
    </location>
</feature>
<dbReference type="GO" id="GO:0008271">
    <property type="term" value="F:secondary active sulfate transmembrane transporter activity"/>
    <property type="evidence" value="ECO:0007669"/>
    <property type="project" value="InterPro"/>
</dbReference>
<evidence type="ECO:0000313" key="7">
    <source>
        <dbReference type="EMBL" id="TJY43529.1"/>
    </source>
</evidence>
<dbReference type="PROSITE" id="PS01130">
    <property type="entry name" value="SLC26A"/>
    <property type="match status" value="1"/>
</dbReference>
<dbReference type="AlphaFoldDB" id="A0A4V5LSL0"/>
<evidence type="ECO:0000313" key="8">
    <source>
        <dbReference type="Proteomes" id="UP000309673"/>
    </source>
</evidence>
<organism evidence="7 8">
    <name type="scientific">Cohnella pontilimi</name>
    <dbReference type="NCBI Taxonomy" id="2564100"/>
    <lineage>
        <taxon>Bacteria</taxon>
        <taxon>Bacillati</taxon>
        <taxon>Bacillota</taxon>
        <taxon>Bacilli</taxon>
        <taxon>Bacillales</taxon>
        <taxon>Paenibacillaceae</taxon>
        <taxon>Cohnella</taxon>
    </lineage>
</organism>
<feature type="transmembrane region" description="Helical" evidence="5">
    <location>
        <begin position="94"/>
        <end position="114"/>
    </location>
</feature>
<keyword evidence="8" id="KW-1185">Reference proteome</keyword>
<evidence type="ECO:0000256" key="1">
    <source>
        <dbReference type="ARBA" id="ARBA00004141"/>
    </source>
</evidence>
<dbReference type="Pfam" id="PF01740">
    <property type="entry name" value="STAS"/>
    <property type="match status" value="1"/>
</dbReference>
<evidence type="ECO:0000256" key="2">
    <source>
        <dbReference type="ARBA" id="ARBA00022692"/>
    </source>
</evidence>
<name>A0A4V5LSL0_9BACL</name>
<feature type="domain" description="STAS" evidence="6">
    <location>
        <begin position="439"/>
        <end position="543"/>
    </location>
</feature>
<keyword evidence="4 5" id="KW-0472">Membrane</keyword>
<feature type="transmembrane region" description="Helical" evidence="5">
    <location>
        <begin position="327"/>
        <end position="354"/>
    </location>
</feature>
<dbReference type="CDD" id="cd07042">
    <property type="entry name" value="STAS_SulP_like_sulfate_transporter"/>
    <property type="match status" value="1"/>
</dbReference>
<dbReference type="GO" id="GO:0016020">
    <property type="term" value="C:membrane"/>
    <property type="evidence" value="ECO:0007669"/>
    <property type="project" value="UniProtKB-SubCell"/>
</dbReference>
<feature type="transmembrane region" description="Helical" evidence="5">
    <location>
        <begin position="196"/>
        <end position="224"/>
    </location>
</feature>
<evidence type="ECO:0000256" key="3">
    <source>
        <dbReference type="ARBA" id="ARBA00022989"/>
    </source>
</evidence>
<reference evidence="7 8" key="1">
    <citation type="submission" date="2019-04" db="EMBL/GenBank/DDBJ databases">
        <title>Cohnella sp. nov., isolated from soil.</title>
        <authorList>
            <person name="Kim W."/>
        </authorList>
    </citation>
    <scope>NUCLEOTIDE SEQUENCE [LARGE SCALE GENOMIC DNA]</scope>
    <source>
        <strain evidence="7 8">CAU 1483</strain>
    </source>
</reference>
<evidence type="ECO:0000256" key="4">
    <source>
        <dbReference type="ARBA" id="ARBA00023136"/>
    </source>
</evidence>
<dbReference type="Gene3D" id="3.30.750.24">
    <property type="entry name" value="STAS domain"/>
    <property type="match status" value="1"/>
</dbReference>
<dbReference type="PROSITE" id="PS50801">
    <property type="entry name" value="STAS"/>
    <property type="match status" value="1"/>
</dbReference>
<feature type="transmembrane region" description="Helical" evidence="5">
    <location>
        <begin position="244"/>
        <end position="265"/>
    </location>
</feature>
<keyword evidence="2 5" id="KW-0812">Transmembrane</keyword>
<dbReference type="InterPro" id="IPR001902">
    <property type="entry name" value="SLC26A/SulP_fam"/>
</dbReference>
<feature type="transmembrane region" description="Helical" evidence="5">
    <location>
        <begin position="374"/>
        <end position="405"/>
    </location>
</feature>
<feature type="transmembrane region" description="Helical" evidence="5">
    <location>
        <begin position="70"/>
        <end position="88"/>
    </location>
</feature>
<evidence type="ECO:0000256" key="5">
    <source>
        <dbReference type="SAM" id="Phobius"/>
    </source>
</evidence>
<comment type="subcellular location">
    <subcellularLocation>
        <location evidence="1">Membrane</location>
        <topology evidence="1">Multi-pass membrane protein</topology>
    </subcellularLocation>
</comment>
<feature type="transmembrane region" description="Helical" evidence="5">
    <location>
        <begin position="121"/>
        <end position="140"/>
    </location>
</feature>
<sequence length="571" mass="60829">MKPRGRFAGYDTLSLRRDLVSGVVVGIIAIPLGMAFAIAAGVDPRYGLYTSIIAGFLISLLGGSRFQIGGPTGAFVPILLAIVLQYGYQDLLIAGFLAGILLVLMGLFRVGGLIRYIPRPVTVGFTAGIAVIIFFGQIPNFLGLRGIEKHESFIENVKELLVHIGTVNGYSVAVALIGLAAMLAASRWRPRLPSSLIGLAASGLAAVLWFHGRVATIGSAYGGIPRELPGIALPDFNWAHITHLLYPAFMIAMLGGIESLLSAVVADRMSGDRHNSNRELIGQGIANMVTPLFGGIPATGAIARTAANIRSGASGPVSGMIHSAAVLLVLLLLAPLASGIPLAGMAPILMIVAWNMSDRKEFAKVMKSKSGDSLVLVLTFLLTVFTDLTTAVLAGLAAAMLLFVIKTGGAVSVSKVLPDHAVSRGKVTPNPVHQGRNCPQVQIYTVDGSLFFGTASRYQQTIREAVRRQPKVLLLRMGKVPFMDTTAEQFLAETVKEVKKYGGLVLISGIHHLPYHMMNRSGLLEEIGPQHVFEHTGQAIHFALTRLEKSQCVGCTQYVFHECTALSRAQG</sequence>
<protein>
    <submittedName>
        <fullName evidence="7">Sulfate permease</fullName>
    </submittedName>
</protein>
<dbReference type="Pfam" id="PF00916">
    <property type="entry name" value="Sulfate_transp"/>
    <property type="match status" value="1"/>
</dbReference>
<feature type="transmembrane region" description="Helical" evidence="5">
    <location>
        <begin position="46"/>
        <end position="63"/>
    </location>
</feature>
<dbReference type="RefSeq" id="WP_136776890.1">
    <property type="nucleotide sequence ID" value="NZ_SUPK01000002.1"/>
</dbReference>